<accession>A0A0A9AGY4</accession>
<reference evidence="2" key="2">
    <citation type="journal article" date="2015" name="Data Brief">
        <title>Shoot transcriptome of the giant reed, Arundo donax.</title>
        <authorList>
            <person name="Barrero R.A."/>
            <person name="Guerrero F.D."/>
            <person name="Moolhuijzen P."/>
            <person name="Goolsby J.A."/>
            <person name="Tidwell J."/>
            <person name="Bellgard S.E."/>
            <person name="Bellgard M.I."/>
        </authorList>
    </citation>
    <scope>NUCLEOTIDE SEQUENCE</scope>
    <source>
        <tissue evidence="2">Shoot tissue taken approximately 20 cm above the soil surface</tissue>
    </source>
</reference>
<proteinExistence type="predicted"/>
<organism evidence="2">
    <name type="scientific">Arundo donax</name>
    <name type="common">Giant reed</name>
    <name type="synonym">Donax arundinaceus</name>
    <dbReference type="NCBI Taxonomy" id="35708"/>
    <lineage>
        <taxon>Eukaryota</taxon>
        <taxon>Viridiplantae</taxon>
        <taxon>Streptophyta</taxon>
        <taxon>Embryophyta</taxon>
        <taxon>Tracheophyta</taxon>
        <taxon>Spermatophyta</taxon>
        <taxon>Magnoliopsida</taxon>
        <taxon>Liliopsida</taxon>
        <taxon>Poales</taxon>
        <taxon>Poaceae</taxon>
        <taxon>PACMAD clade</taxon>
        <taxon>Arundinoideae</taxon>
        <taxon>Arundineae</taxon>
        <taxon>Arundo</taxon>
    </lineage>
</organism>
<evidence type="ECO:0000313" key="2">
    <source>
        <dbReference type="EMBL" id="JAD46372.1"/>
    </source>
</evidence>
<protein>
    <submittedName>
        <fullName evidence="2">Uncharacterized protein</fullName>
    </submittedName>
</protein>
<evidence type="ECO:0000256" key="1">
    <source>
        <dbReference type="SAM" id="MobiDB-lite"/>
    </source>
</evidence>
<reference evidence="2" key="1">
    <citation type="submission" date="2014-09" db="EMBL/GenBank/DDBJ databases">
        <authorList>
            <person name="Magalhaes I.L.F."/>
            <person name="Oliveira U."/>
            <person name="Santos F.R."/>
            <person name="Vidigal T.H.D.A."/>
            <person name="Brescovit A.D."/>
            <person name="Santos A.J."/>
        </authorList>
    </citation>
    <scope>NUCLEOTIDE SEQUENCE</scope>
    <source>
        <tissue evidence="2">Shoot tissue taken approximately 20 cm above the soil surface</tissue>
    </source>
</reference>
<name>A0A0A9AGY4_ARUDO</name>
<sequence>MDVSDAHIFDRARSPASVGSTSLSSEHRKPLLRITRNAMVDWAPYTLQTCIFRACTDTSNRAQVFVFSMVFFPLGQVDSLSL</sequence>
<dbReference type="EMBL" id="GBRH01251523">
    <property type="protein sequence ID" value="JAD46372.1"/>
    <property type="molecule type" value="Transcribed_RNA"/>
</dbReference>
<feature type="region of interest" description="Disordered" evidence="1">
    <location>
        <begin position="1"/>
        <end position="27"/>
    </location>
</feature>
<dbReference type="AlphaFoldDB" id="A0A0A9AGY4"/>
<feature type="compositionally biased region" description="Basic and acidic residues" evidence="1">
    <location>
        <begin position="1"/>
        <end position="13"/>
    </location>
</feature>